<evidence type="ECO:0000313" key="2">
    <source>
        <dbReference type="EMBL" id="SVD96963.1"/>
    </source>
</evidence>
<reference evidence="2" key="1">
    <citation type="submission" date="2018-05" db="EMBL/GenBank/DDBJ databases">
        <authorList>
            <person name="Lanie J.A."/>
            <person name="Ng W.-L."/>
            <person name="Kazmierczak K.M."/>
            <person name="Andrzejewski T.M."/>
            <person name="Davidsen T.M."/>
            <person name="Wayne K.J."/>
            <person name="Tettelin H."/>
            <person name="Glass J.I."/>
            <person name="Rusch D."/>
            <person name="Podicherti R."/>
            <person name="Tsui H.-C.T."/>
            <person name="Winkler M.E."/>
        </authorList>
    </citation>
    <scope>NUCLEOTIDE SEQUENCE</scope>
</reference>
<protein>
    <recommendedName>
        <fullName evidence="1">AAA+ ATPase domain-containing protein</fullName>
    </recommendedName>
</protein>
<dbReference type="SMART" id="SM00382">
    <property type="entry name" value="AAA"/>
    <property type="match status" value="1"/>
</dbReference>
<dbReference type="CDD" id="cd00009">
    <property type="entry name" value="AAA"/>
    <property type="match status" value="1"/>
</dbReference>
<proteinExistence type="predicted"/>
<dbReference type="EMBL" id="UINC01185319">
    <property type="protein sequence ID" value="SVD96963.1"/>
    <property type="molecule type" value="Genomic_DNA"/>
</dbReference>
<dbReference type="AlphaFoldDB" id="A0A382ZNH6"/>
<dbReference type="GO" id="GO:0005524">
    <property type="term" value="F:ATP binding"/>
    <property type="evidence" value="ECO:0007669"/>
    <property type="project" value="InterPro"/>
</dbReference>
<dbReference type="Gene3D" id="3.40.50.300">
    <property type="entry name" value="P-loop containing nucleotide triphosphate hydrolases"/>
    <property type="match status" value="1"/>
</dbReference>
<dbReference type="PANTHER" id="PTHR37291">
    <property type="entry name" value="5-METHYLCYTOSINE-SPECIFIC RESTRICTION ENZYME B"/>
    <property type="match status" value="1"/>
</dbReference>
<accession>A0A382ZNH6</accession>
<feature type="non-terminal residue" evidence="2">
    <location>
        <position position="256"/>
    </location>
</feature>
<organism evidence="2">
    <name type="scientific">marine metagenome</name>
    <dbReference type="NCBI Taxonomy" id="408172"/>
    <lineage>
        <taxon>unclassified sequences</taxon>
        <taxon>metagenomes</taxon>
        <taxon>ecological metagenomes</taxon>
    </lineage>
</organism>
<feature type="non-terminal residue" evidence="2">
    <location>
        <position position="1"/>
    </location>
</feature>
<dbReference type="InterPro" id="IPR027417">
    <property type="entry name" value="P-loop_NTPase"/>
</dbReference>
<dbReference type="InterPro" id="IPR052934">
    <property type="entry name" value="Methyl-DNA_Rec/Restrict_Enz"/>
</dbReference>
<dbReference type="Pfam" id="PF07728">
    <property type="entry name" value="AAA_5"/>
    <property type="match status" value="1"/>
</dbReference>
<dbReference type="Pfam" id="PF12102">
    <property type="entry name" value="MrcB_N"/>
    <property type="match status" value="1"/>
</dbReference>
<sequence>LADRVATARGLIKNQVEDQPRLVAELELNDEVGKGRQYERGNVCAFAYPATEIPGDAQLRHDLESLIPILEKLQQFELESEVLPPMPPPTPPPDPDPQIDLDWLLHRTLWEQDDLEEIIDTLENRRPQVVLAGPPGTGKTWAAEHLARFLTGDRPGAHRVVQFHPTYGYEDFVEGLRPVESDGNVVFDVIEGALIDMAEQARSLDHPVVLVIDEMNRANLPSVFGELLYLLEYRNREIRLLHRQEFSLPKNLFIIG</sequence>
<feature type="domain" description="AAA+ ATPase" evidence="1">
    <location>
        <begin position="125"/>
        <end position="250"/>
    </location>
</feature>
<dbReference type="InterPro" id="IPR003593">
    <property type="entry name" value="AAA+_ATPase"/>
</dbReference>
<dbReference type="GO" id="GO:0016887">
    <property type="term" value="F:ATP hydrolysis activity"/>
    <property type="evidence" value="ECO:0007669"/>
    <property type="project" value="InterPro"/>
</dbReference>
<dbReference type="PANTHER" id="PTHR37291:SF1">
    <property type="entry name" value="TYPE IV METHYL-DIRECTED RESTRICTION ENZYME ECOKMCRB SUBUNIT"/>
    <property type="match status" value="1"/>
</dbReference>
<dbReference type="InterPro" id="IPR021961">
    <property type="entry name" value="McrB_DNA-bd"/>
</dbReference>
<gene>
    <name evidence="2" type="ORF">METZ01_LOCUS449817</name>
</gene>
<name>A0A382ZNH6_9ZZZZ</name>
<evidence type="ECO:0000259" key="1">
    <source>
        <dbReference type="SMART" id="SM00382"/>
    </source>
</evidence>
<dbReference type="InterPro" id="IPR011704">
    <property type="entry name" value="ATPase_dyneun-rel_AAA"/>
</dbReference>
<dbReference type="SUPFAM" id="SSF52540">
    <property type="entry name" value="P-loop containing nucleoside triphosphate hydrolases"/>
    <property type="match status" value="1"/>
</dbReference>